<dbReference type="AlphaFoldDB" id="A0AAV3M786"/>
<evidence type="ECO:0008006" key="3">
    <source>
        <dbReference type="Google" id="ProtNLM"/>
    </source>
</evidence>
<evidence type="ECO:0000313" key="2">
    <source>
        <dbReference type="Proteomes" id="UP000022311"/>
    </source>
</evidence>
<gene>
    <name evidence="1" type="ORF">HMPREF1563_0283</name>
</gene>
<dbReference type="EMBL" id="JALD01000038">
    <property type="protein sequence ID" value="EUD11733.1"/>
    <property type="molecule type" value="Genomic_DNA"/>
</dbReference>
<name>A0AAV3M786_9GAMM</name>
<protein>
    <recommendedName>
        <fullName evidence="3">Resolvase HTH domain-containing protein</fullName>
    </recommendedName>
</protein>
<sequence>MAEKRACTQSLKEAGLSVTKACELMSLARATFYRQLIDWRKKDRVVIICVS</sequence>
<comment type="caution">
    <text evidence="1">The sequence shown here is derived from an EMBL/GenBank/DDBJ whole genome shotgun (WGS) entry which is preliminary data.</text>
</comment>
<dbReference type="Proteomes" id="UP000022311">
    <property type="component" value="Unassembled WGS sequence"/>
</dbReference>
<reference evidence="1 2" key="1">
    <citation type="submission" date="2014-01" db="EMBL/GenBank/DDBJ databases">
        <authorList>
            <person name="Durkin A.S."/>
            <person name="McCorrison J."/>
            <person name="Torralba M."/>
            <person name="Gillis M."/>
            <person name="Haft D.H."/>
            <person name="Methe B."/>
            <person name="Sutton G."/>
            <person name="Nelson K.E."/>
        </authorList>
    </citation>
    <scope>NUCLEOTIDE SEQUENCE [LARGE SCALE GENOMIC DNA]</scope>
    <source>
        <strain evidence="1 2">205/92</strain>
    </source>
</reference>
<accession>A0AAV3M786</accession>
<organism evidence="1 2">
    <name type="scientific">Providencia alcalifaciens 205/92</name>
    <dbReference type="NCBI Taxonomy" id="1256988"/>
    <lineage>
        <taxon>Bacteria</taxon>
        <taxon>Pseudomonadati</taxon>
        <taxon>Pseudomonadota</taxon>
        <taxon>Gammaproteobacteria</taxon>
        <taxon>Enterobacterales</taxon>
        <taxon>Morganellaceae</taxon>
        <taxon>Providencia</taxon>
    </lineage>
</organism>
<evidence type="ECO:0000313" key="1">
    <source>
        <dbReference type="EMBL" id="EUD11733.1"/>
    </source>
</evidence>
<proteinExistence type="predicted"/>